<feature type="compositionally biased region" description="Polar residues" evidence="1">
    <location>
        <begin position="62"/>
        <end position="91"/>
    </location>
</feature>
<organism evidence="2 3">
    <name type="scientific">Rotaria sordida</name>
    <dbReference type="NCBI Taxonomy" id="392033"/>
    <lineage>
        <taxon>Eukaryota</taxon>
        <taxon>Metazoa</taxon>
        <taxon>Spiralia</taxon>
        <taxon>Gnathifera</taxon>
        <taxon>Rotifera</taxon>
        <taxon>Eurotatoria</taxon>
        <taxon>Bdelloidea</taxon>
        <taxon>Philodinida</taxon>
        <taxon>Philodinidae</taxon>
        <taxon>Rotaria</taxon>
    </lineage>
</organism>
<sequence length="153" mass="15980">MSCKQEFANVIQARIAAHMSSILLEFKFTDGSYSEFVLTRCQKSTDSSLNSLLRSRRGAKDTTITSPTTAKNAATTQSATTPKSATTTQSSTLAKNTATTQNATTPKSATTTQSSTLAKNAATTQSATTKQSATAPSTTAKGNAAQGKQLYVP</sequence>
<feature type="compositionally biased region" description="Low complexity" evidence="1">
    <location>
        <begin position="118"/>
        <end position="141"/>
    </location>
</feature>
<accession>A0A819WB98</accession>
<dbReference type="EMBL" id="CAJOBE010011082">
    <property type="protein sequence ID" value="CAF4123149.1"/>
    <property type="molecule type" value="Genomic_DNA"/>
</dbReference>
<evidence type="ECO:0000313" key="2">
    <source>
        <dbReference type="EMBL" id="CAF4123149.1"/>
    </source>
</evidence>
<gene>
    <name evidence="2" type="ORF">FNK824_LOCUS32399</name>
</gene>
<reference evidence="2" key="1">
    <citation type="submission" date="2021-02" db="EMBL/GenBank/DDBJ databases">
        <authorList>
            <person name="Nowell W R."/>
        </authorList>
    </citation>
    <scope>NUCLEOTIDE SEQUENCE</scope>
</reference>
<proteinExistence type="predicted"/>
<dbReference type="AlphaFoldDB" id="A0A819WB98"/>
<feature type="compositionally biased region" description="Polar residues" evidence="1">
    <location>
        <begin position="106"/>
        <end position="117"/>
    </location>
</feature>
<comment type="caution">
    <text evidence="2">The sequence shown here is derived from an EMBL/GenBank/DDBJ whole genome shotgun (WGS) entry which is preliminary data.</text>
</comment>
<dbReference type="Proteomes" id="UP000663874">
    <property type="component" value="Unassembled WGS sequence"/>
</dbReference>
<feature type="region of interest" description="Disordered" evidence="1">
    <location>
        <begin position="47"/>
        <end position="153"/>
    </location>
</feature>
<evidence type="ECO:0000256" key="1">
    <source>
        <dbReference type="SAM" id="MobiDB-lite"/>
    </source>
</evidence>
<name>A0A819WB98_9BILA</name>
<protein>
    <submittedName>
        <fullName evidence="2">Uncharacterized protein</fullName>
    </submittedName>
</protein>
<feature type="compositionally biased region" description="Low complexity" evidence="1">
    <location>
        <begin position="92"/>
        <end position="105"/>
    </location>
</feature>
<evidence type="ECO:0000313" key="3">
    <source>
        <dbReference type="Proteomes" id="UP000663874"/>
    </source>
</evidence>